<evidence type="ECO:0000259" key="5">
    <source>
        <dbReference type="Pfam" id="PF03372"/>
    </source>
</evidence>
<dbReference type="Gene3D" id="3.60.10.10">
    <property type="entry name" value="Endonuclease/exonuclease/phosphatase"/>
    <property type="match status" value="1"/>
</dbReference>
<dbReference type="EMBL" id="JARAKH010000045">
    <property type="protein sequence ID" value="KAK8378476.1"/>
    <property type="molecule type" value="Genomic_DNA"/>
</dbReference>
<organism evidence="6 7">
    <name type="scientific">Scylla paramamosain</name>
    <name type="common">Mud crab</name>
    <dbReference type="NCBI Taxonomy" id="85552"/>
    <lineage>
        <taxon>Eukaryota</taxon>
        <taxon>Metazoa</taxon>
        <taxon>Ecdysozoa</taxon>
        <taxon>Arthropoda</taxon>
        <taxon>Crustacea</taxon>
        <taxon>Multicrustacea</taxon>
        <taxon>Malacostraca</taxon>
        <taxon>Eumalacostraca</taxon>
        <taxon>Eucarida</taxon>
        <taxon>Decapoda</taxon>
        <taxon>Pleocyemata</taxon>
        <taxon>Brachyura</taxon>
        <taxon>Eubrachyura</taxon>
        <taxon>Portunoidea</taxon>
        <taxon>Portunidae</taxon>
        <taxon>Portuninae</taxon>
        <taxon>Scylla</taxon>
    </lineage>
</organism>
<dbReference type="AlphaFoldDB" id="A0AAW0STW0"/>
<dbReference type="Proteomes" id="UP001487740">
    <property type="component" value="Unassembled WGS sequence"/>
</dbReference>
<keyword evidence="2" id="KW-0378">Hydrolase</keyword>
<dbReference type="SUPFAM" id="SSF56219">
    <property type="entry name" value="DNase I-like"/>
    <property type="match status" value="1"/>
</dbReference>
<evidence type="ECO:0000256" key="4">
    <source>
        <dbReference type="SAM" id="MobiDB-lite"/>
    </source>
</evidence>
<feature type="domain" description="Endonuclease/exonuclease/phosphatase" evidence="5">
    <location>
        <begin position="138"/>
        <end position="376"/>
    </location>
</feature>
<keyword evidence="7" id="KW-1185">Reference proteome</keyword>
<name>A0AAW0STW0_SCYPA</name>
<feature type="region of interest" description="Disordered" evidence="4">
    <location>
        <begin position="20"/>
        <end position="39"/>
    </location>
</feature>
<evidence type="ECO:0000313" key="7">
    <source>
        <dbReference type="Proteomes" id="UP001487740"/>
    </source>
</evidence>
<reference evidence="6 7" key="1">
    <citation type="submission" date="2023-03" db="EMBL/GenBank/DDBJ databases">
        <title>High-quality genome of Scylla paramamosain provides insights in environmental adaptation.</title>
        <authorList>
            <person name="Zhang L."/>
        </authorList>
    </citation>
    <scope>NUCLEOTIDE SEQUENCE [LARGE SCALE GENOMIC DNA]</scope>
    <source>
        <strain evidence="6">LZ_2023a</strain>
        <tissue evidence="6">Muscle</tissue>
    </source>
</reference>
<sequence>MQSLQELRESLEMAEHLARLSLTSGSDRDDATKPPAASFKPYVPPKQLLLYLVRMGSFTSKPQVEKVECAEDKVGVPDGVAAGRALLQWVREPIAHLPPLLPRLYRTPPLPSIPNASLPSPTQAPLPPPSNPSSFRVMQWNILAQALGTHADNFAQCPREALEWDTRKFRILEEVLTHLPHVLCLQEVDHFGYLEKVLARQGYRGVFMPKPDSPCLYLPNNNGPDGNQVAILLVLEERSSGRRLLVLTTHLKARQGALLASLRNEQGKDLLSFLNTHRSNEPTIVCGDFNAEPTEPVYSTMTEASTRLRSSYAYLNGGSEPDYSTWKVRGDVDCCHNIDYIFYTPESLQVTGGVDVPTEEDLGPGRAPCLAYPSDHFSLICDLSFSDADTQMPLPARSANHMHAKPESSR</sequence>
<dbReference type="InterPro" id="IPR050410">
    <property type="entry name" value="CCR4/nocturin_mRNA_transcr"/>
</dbReference>
<dbReference type="PANTHER" id="PTHR12121:SF45">
    <property type="entry name" value="NOCTURNIN"/>
    <property type="match status" value="1"/>
</dbReference>
<proteinExistence type="inferred from homology"/>
<evidence type="ECO:0000256" key="3">
    <source>
        <dbReference type="ARBA" id="ARBA00023807"/>
    </source>
</evidence>
<evidence type="ECO:0000256" key="2">
    <source>
        <dbReference type="ARBA" id="ARBA00022801"/>
    </source>
</evidence>
<accession>A0AAW0STW0</accession>
<dbReference type="PANTHER" id="PTHR12121">
    <property type="entry name" value="CARBON CATABOLITE REPRESSOR PROTEIN 4"/>
    <property type="match status" value="1"/>
</dbReference>
<dbReference type="InterPro" id="IPR036691">
    <property type="entry name" value="Endo/exonu/phosph_ase_sf"/>
</dbReference>
<comment type="caution">
    <text evidence="6">The sequence shown here is derived from an EMBL/GenBank/DDBJ whole genome shotgun (WGS) entry which is preliminary data.</text>
</comment>
<gene>
    <name evidence="6" type="ORF">O3P69_011174</name>
</gene>
<protein>
    <recommendedName>
        <fullName evidence="3">Nocturnin</fullName>
    </recommendedName>
</protein>
<evidence type="ECO:0000256" key="1">
    <source>
        <dbReference type="ARBA" id="ARBA00010774"/>
    </source>
</evidence>
<dbReference type="Pfam" id="PF03372">
    <property type="entry name" value="Exo_endo_phos"/>
    <property type="match status" value="1"/>
</dbReference>
<evidence type="ECO:0000313" key="6">
    <source>
        <dbReference type="EMBL" id="KAK8378476.1"/>
    </source>
</evidence>
<dbReference type="InterPro" id="IPR005135">
    <property type="entry name" value="Endo/exonuclease/phosphatase"/>
</dbReference>
<dbReference type="GO" id="GO:0006139">
    <property type="term" value="P:nucleobase-containing compound metabolic process"/>
    <property type="evidence" value="ECO:0007669"/>
    <property type="project" value="UniProtKB-ARBA"/>
</dbReference>
<dbReference type="GO" id="GO:0000175">
    <property type="term" value="F:3'-5'-RNA exonuclease activity"/>
    <property type="evidence" value="ECO:0007669"/>
    <property type="project" value="TreeGrafter"/>
</dbReference>
<comment type="similarity">
    <text evidence="1">Belongs to the CCR4/nocturin family.</text>
</comment>